<dbReference type="GeneTree" id="ENSGT01150000290214"/>
<dbReference type="PANTHER" id="PTHR48424:SF3">
    <property type="entry name" value="DYNEIN LIGHT CHAIN-RELATED"/>
    <property type="match status" value="1"/>
</dbReference>
<dbReference type="Ensembl" id="ENSSPAT00000009812.1">
    <property type="protein sequence ID" value="ENSSPAP00000009641.1"/>
    <property type="gene ID" value="ENSSPAG00000007348.1"/>
</dbReference>
<protein>
    <submittedName>
        <fullName evidence="1">Uncharacterized protein</fullName>
    </submittedName>
</protein>
<proteinExistence type="predicted"/>
<name>A0A3B4ZPI1_9TELE</name>
<sequence>NLLTSQNGHLTQVEVNEMLGLMSHVAAKVPPNDAVPGRVVFLMGQVLIHCSVVPGGSRGETSEPFLFLFYNTVGWRKKKRPAHTFV</sequence>
<dbReference type="AlphaFoldDB" id="A0A3B4ZPI1"/>
<dbReference type="PANTHER" id="PTHR48424">
    <property type="entry name" value="DYNEIN LIGHT CHAIN-RELATED"/>
    <property type="match status" value="1"/>
</dbReference>
<accession>A0A3B4ZPI1</accession>
<reference evidence="1" key="1">
    <citation type="submission" date="2023-09" db="UniProtKB">
        <authorList>
            <consortium name="Ensembl"/>
        </authorList>
    </citation>
    <scope>IDENTIFICATION</scope>
</reference>
<evidence type="ECO:0000313" key="1">
    <source>
        <dbReference type="Ensembl" id="ENSSPAP00000009641.1"/>
    </source>
</evidence>
<organism evidence="1">
    <name type="scientific">Stegastes partitus</name>
    <name type="common">bicolor damselfish</name>
    <dbReference type="NCBI Taxonomy" id="144197"/>
    <lineage>
        <taxon>Eukaryota</taxon>
        <taxon>Metazoa</taxon>
        <taxon>Chordata</taxon>
        <taxon>Craniata</taxon>
        <taxon>Vertebrata</taxon>
        <taxon>Euteleostomi</taxon>
        <taxon>Actinopterygii</taxon>
        <taxon>Neopterygii</taxon>
        <taxon>Teleostei</taxon>
        <taxon>Neoteleostei</taxon>
        <taxon>Acanthomorphata</taxon>
        <taxon>Ovalentaria</taxon>
        <taxon>Pomacentridae</taxon>
        <taxon>Stegastes</taxon>
    </lineage>
</organism>